<name>R9PP29_AGAAL</name>
<dbReference type="SUPFAM" id="SSF54593">
    <property type="entry name" value="Glyoxalase/Bleomycin resistance protein/Dihydroxybiphenyl dioxygenase"/>
    <property type="match status" value="1"/>
</dbReference>
<dbReference type="InterPro" id="IPR004360">
    <property type="entry name" value="Glyas_Fos-R_dOase_dom"/>
</dbReference>
<protein>
    <submittedName>
        <fullName evidence="2">Glyoxalase family protein</fullName>
    </submittedName>
</protein>
<feature type="domain" description="VOC" evidence="1">
    <location>
        <begin position="6"/>
        <end position="125"/>
    </location>
</feature>
<dbReference type="InterPro" id="IPR037523">
    <property type="entry name" value="VOC_core"/>
</dbReference>
<dbReference type="CDD" id="cd07247">
    <property type="entry name" value="SgaA_N_like"/>
    <property type="match status" value="1"/>
</dbReference>
<dbReference type="Proteomes" id="UP000014461">
    <property type="component" value="Unassembled WGS sequence"/>
</dbReference>
<dbReference type="PROSITE" id="PS51819">
    <property type="entry name" value="VOC"/>
    <property type="match status" value="1"/>
</dbReference>
<comment type="caution">
    <text evidence="2">The sequence shown here is derived from an EMBL/GenBank/DDBJ whole genome shotgun (WGS) entry which is preliminary data.</text>
</comment>
<dbReference type="AlphaFoldDB" id="R9PP29"/>
<dbReference type="InterPro" id="IPR052164">
    <property type="entry name" value="Anthracycline_SecMetBiosynth"/>
</dbReference>
<dbReference type="PANTHER" id="PTHR33993:SF2">
    <property type="entry name" value="VOC DOMAIN-CONTAINING PROTEIN"/>
    <property type="match status" value="1"/>
</dbReference>
<dbReference type="EMBL" id="BARX01000022">
    <property type="protein sequence ID" value="GAD03038.1"/>
    <property type="molecule type" value="Genomic_DNA"/>
</dbReference>
<keyword evidence="3" id="KW-1185">Reference proteome</keyword>
<organism evidence="2 3">
    <name type="scientific">Agarivorans albus MKT 106</name>
    <dbReference type="NCBI Taxonomy" id="1331007"/>
    <lineage>
        <taxon>Bacteria</taxon>
        <taxon>Pseudomonadati</taxon>
        <taxon>Pseudomonadota</taxon>
        <taxon>Gammaproteobacteria</taxon>
        <taxon>Alteromonadales</taxon>
        <taxon>Alteromonadaceae</taxon>
        <taxon>Agarivorans</taxon>
    </lineage>
</organism>
<sequence length="127" mass="14173">MLAVAPLVWAEIAVANMDRALAFYAEHFDLTFRRENMGDMDMAILETEDPEAASFGLCQHEMMKPSMDGSTVYLHLSEKLSPLVDKITQSGVQILMPVTAIQDGEHGYFALFVDSEGNKIGLWSKFQ</sequence>
<dbReference type="RefSeq" id="WP_016402805.1">
    <property type="nucleotide sequence ID" value="NZ_BARX01000022.1"/>
</dbReference>
<dbReference type="STRING" id="1331007.AALB_3118"/>
<dbReference type="OrthoDB" id="8776491at2"/>
<dbReference type="Gene3D" id="3.10.180.10">
    <property type="entry name" value="2,3-Dihydroxybiphenyl 1,2-Dioxygenase, domain 1"/>
    <property type="match status" value="1"/>
</dbReference>
<dbReference type="PANTHER" id="PTHR33993">
    <property type="entry name" value="GLYOXALASE-RELATED"/>
    <property type="match status" value="1"/>
</dbReference>
<accession>R9PP29</accession>
<proteinExistence type="predicted"/>
<dbReference type="InterPro" id="IPR029068">
    <property type="entry name" value="Glyas_Bleomycin-R_OHBP_Dase"/>
</dbReference>
<reference evidence="2" key="1">
    <citation type="journal article" date="2013" name="Genome Announc.">
        <title>Draft Genome Sequence of Agarivorans albus Strain MKT 106T, an Agarolytic Marine Bacterium.</title>
        <authorList>
            <person name="Yasuike M."/>
            <person name="Nakamura Y."/>
            <person name="Kai W."/>
            <person name="Fujiwara A."/>
            <person name="Fukui Y."/>
            <person name="Satomi M."/>
            <person name="Sano M."/>
        </authorList>
    </citation>
    <scope>NUCLEOTIDE SEQUENCE [LARGE SCALE GENOMIC DNA]</scope>
</reference>
<dbReference type="Pfam" id="PF00903">
    <property type="entry name" value="Glyoxalase"/>
    <property type="match status" value="1"/>
</dbReference>
<evidence type="ECO:0000313" key="3">
    <source>
        <dbReference type="Proteomes" id="UP000014461"/>
    </source>
</evidence>
<gene>
    <name evidence="2" type="ORF">AALB_3118</name>
</gene>
<evidence type="ECO:0000259" key="1">
    <source>
        <dbReference type="PROSITE" id="PS51819"/>
    </source>
</evidence>
<evidence type="ECO:0000313" key="2">
    <source>
        <dbReference type="EMBL" id="GAD03038.1"/>
    </source>
</evidence>